<proteinExistence type="inferred from homology"/>
<comment type="caution">
    <text evidence="3">The sequence shown here is derived from an EMBL/GenBank/DDBJ whole genome shotgun (WGS) entry which is preliminary data.</text>
</comment>
<dbReference type="RefSeq" id="WP_160762486.1">
    <property type="nucleotide sequence ID" value="NZ_WUPT01000001.1"/>
</dbReference>
<protein>
    <submittedName>
        <fullName evidence="3">Metallophosphoesterase</fullName>
    </submittedName>
</protein>
<evidence type="ECO:0000313" key="3">
    <source>
        <dbReference type="EMBL" id="MXQ06555.1"/>
    </source>
</evidence>
<evidence type="ECO:0000313" key="4">
    <source>
        <dbReference type="Proteomes" id="UP000480350"/>
    </source>
</evidence>
<reference evidence="3 4" key="1">
    <citation type="submission" date="2019-12" db="EMBL/GenBank/DDBJ databases">
        <authorList>
            <person name="Lee S.D."/>
        </authorList>
    </citation>
    <scope>NUCLEOTIDE SEQUENCE [LARGE SCALE GENOMIC DNA]</scope>
    <source>
        <strain evidence="3 4">GH1-50</strain>
    </source>
</reference>
<dbReference type="AlphaFoldDB" id="A0A7C9MI06"/>
<organism evidence="3 4">
    <name type="scientific">Kangsaoukella pontilimi</name>
    <dbReference type="NCBI Taxonomy" id="2691042"/>
    <lineage>
        <taxon>Bacteria</taxon>
        <taxon>Pseudomonadati</taxon>
        <taxon>Pseudomonadota</taxon>
        <taxon>Alphaproteobacteria</taxon>
        <taxon>Rhodobacterales</taxon>
        <taxon>Paracoccaceae</taxon>
        <taxon>Kangsaoukella</taxon>
    </lineage>
</organism>
<dbReference type="GO" id="GO:0016791">
    <property type="term" value="F:phosphatase activity"/>
    <property type="evidence" value="ECO:0007669"/>
    <property type="project" value="TreeGrafter"/>
</dbReference>
<dbReference type="EMBL" id="WUPT01000001">
    <property type="protein sequence ID" value="MXQ06555.1"/>
    <property type="molecule type" value="Genomic_DNA"/>
</dbReference>
<dbReference type="InterPro" id="IPR011152">
    <property type="entry name" value="Pesterase_MJ0912"/>
</dbReference>
<dbReference type="SUPFAM" id="SSF56300">
    <property type="entry name" value="Metallo-dependent phosphatases"/>
    <property type="match status" value="1"/>
</dbReference>
<accession>A0A7C9MI06</accession>
<dbReference type="GO" id="GO:0005737">
    <property type="term" value="C:cytoplasm"/>
    <property type="evidence" value="ECO:0007669"/>
    <property type="project" value="TreeGrafter"/>
</dbReference>
<reference evidence="3 4" key="2">
    <citation type="submission" date="2020-03" db="EMBL/GenBank/DDBJ databases">
        <title>Kangsaoukella pontilimi gen. nov., sp. nov., a new member of the family Rhodobacteraceae isolated from a tidal mudflat.</title>
        <authorList>
            <person name="Kim I.S."/>
        </authorList>
    </citation>
    <scope>NUCLEOTIDE SEQUENCE [LARGE SCALE GENOMIC DNA]</scope>
    <source>
        <strain evidence="3 4">GH1-50</strain>
    </source>
</reference>
<comment type="similarity">
    <text evidence="1">Belongs to the metallophosphoesterase superfamily. YfcE family.</text>
</comment>
<evidence type="ECO:0000256" key="1">
    <source>
        <dbReference type="ARBA" id="ARBA00008950"/>
    </source>
</evidence>
<feature type="domain" description="Calcineurin-like phosphoesterase" evidence="2">
    <location>
        <begin position="1"/>
        <end position="181"/>
    </location>
</feature>
<gene>
    <name evidence="3" type="ORF">GQ651_01710</name>
</gene>
<dbReference type="Proteomes" id="UP000480350">
    <property type="component" value="Unassembled WGS sequence"/>
</dbReference>
<dbReference type="Gene3D" id="3.60.21.10">
    <property type="match status" value="1"/>
</dbReference>
<name>A0A7C9MI06_9RHOB</name>
<dbReference type="PIRSF" id="PIRSF000883">
    <property type="entry name" value="Pesterase_MJ0912"/>
    <property type="match status" value="1"/>
</dbReference>
<dbReference type="InterPro" id="IPR029052">
    <property type="entry name" value="Metallo-depent_PP-like"/>
</dbReference>
<dbReference type="Pfam" id="PF12850">
    <property type="entry name" value="Metallophos_2"/>
    <property type="match status" value="1"/>
</dbReference>
<dbReference type="InterPro" id="IPR050126">
    <property type="entry name" value="Ap4A_hydrolase"/>
</dbReference>
<evidence type="ECO:0000259" key="2">
    <source>
        <dbReference type="Pfam" id="PF12850"/>
    </source>
</evidence>
<keyword evidence="4" id="KW-1185">Reference proteome</keyword>
<dbReference type="InterPro" id="IPR024654">
    <property type="entry name" value="Calcineurin-like_PHP_lpxH"/>
</dbReference>
<dbReference type="PANTHER" id="PTHR42850:SF2">
    <property type="entry name" value="BLL5683 PROTEIN"/>
    <property type="match status" value="1"/>
</dbReference>
<sequence length="249" mass="27077">MRIAVLSDIHGNIAALEAVIADIARRSVDATVNLGDTLSGPFDAAAVADRVMAEGWPTVSGNHDHALWDRSRDQMGLWETWIIDDLSEAHLDWLRALPTTQTLEDAFFCHATPESDEEDWLDYRSSLNRVAARDLPEVMARLGGVTAPAIGCGHTHTPRAVRLPTGQLVVNPGSVGCPAYHDTRFDPAFIQESGAPDARYAILERSEDGWTGTLLTVPYDSREMAAMARAKGAESWARAVETGWITGEG</sequence>
<dbReference type="PANTHER" id="PTHR42850">
    <property type="entry name" value="METALLOPHOSPHOESTERASE"/>
    <property type="match status" value="1"/>
</dbReference>